<name>A0ABU3ZAE6_9FIRM</name>
<dbReference type="EMBL" id="JAWJZB010000009">
    <property type="protein sequence ID" value="MDV5088879.1"/>
    <property type="molecule type" value="Genomic_DNA"/>
</dbReference>
<evidence type="ECO:0000313" key="2">
    <source>
        <dbReference type="EMBL" id="MDV5088879.1"/>
    </source>
</evidence>
<evidence type="ECO:0008006" key="4">
    <source>
        <dbReference type="Google" id="ProtNLM"/>
    </source>
</evidence>
<protein>
    <recommendedName>
        <fullName evidence="4">ATP synthase I chain</fullName>
    </recommendedName>
</protein>
<feature type="transmembrane region" description="Helical" evidence="1">
    <location>
        <begin position="64"/>
        <end position="91"/>
    </location>
</feature>
<keyword evidence="1" id="KW-0812">Transmembrane</keyword>
<evidence type="ECO:0000256" key="1">
    <source>
        <dbReference type="SAM" id="Phobius"/>
    </source>
</evidence>
<keyword evidence="1" id="KW-1133">Transmembrane helix</keyword>
<evidence type="ECO:0000313" key="3">
    <source>
        <dbReference type="Proteomes" id="UP001272515"/>
    </source>
</evidence>
<comment type="caution">
    <text evidence="2">The sequence shown here is derived from an EMBL/GenBank/DDBJ whole genome shotgun (WGS) entry which is preliminary data.</text>
</comment>
<keyword evidence="3" id="KW-1185">Reference proteome</keyword>
<dbReference type="Proteomes" id="UP001272515">
    <property type="component" value="Unassembled WGS sequence"/>
</dbReference>
<organism evidence="2 3">
    <name type="scientific">Veillonella absiana</name>
    <dbReference type="NCBI Taxonomy" id="3079305"/>
    <lineage>
        <taxon>Bacteria</taxon>
        <taxon>Bacillati</taxon>
        <taxon>Bacillota</taxon>
        <taxon>Negativicutes</taxon>
        <taxon>Veillonellales</taxon>
        <taxon>Veillonellaceae</taxon>
        <taxon>Veillonella</taxon>
    </lineage>
</organism>
<accession>A0ABU3ZAE6</accession>
<sequence length="105" mass="12119">MVVALLGSLGILSLGYTEYLGGWLWGQWIVMLYLALLGFHSYKLQFVDPEDIVRKSRMQAAQRLLLVIALVLISTKFAFINPFMVVCSFLITKPVLYIVYWKYDH</sequence>
<reference evidence="2 3" key="1">
    <citation type="submission" date="2023-10" db="EMBL/GenBank/DDBJ databases">
        <title>Veillonella sp. nov., isolated from a pig farm feces dump.</title>
        <authorList>
            <person name="Chang Y.-H."/>
        </authorList>
    </citation>
    <scope>NUCLEOTIDE SEQUENCE [LARGE SCALE GENOMIC DNA]</scope>
    <source>
        <strain evidence="2 3">YH-vei2233</strain>
    </source>
</reference>
<gene>
    <name evidence="2" type="ORF">RVY80_08580</name>
</gene>
<keyword evidence="1" id="KW-0472">Membrane</keyword>
<proteinExistence type="predicted"/>